<dbReference type="SUPFAM" id="SSF48239">
    <property type="entry name" value="Terpenoid cyclases/Protein prenyltransferases"/>
    <property type="match status" value="1"/>
</dbReference>
<evidence type="ECO:0000313" key="3">
    <source>
        <dbReference type="EMBL" id="QDV43645.1"/>
    </source>
</evidence>
<reference evidence="3 4" key="1">
    <citation type="submission" date="2019-03" db="EMBL/GenBank/DDBJ databases">
        <title>Deep-cultivation of Planctomycetes and their phenomic and genomic characterization uncovers novel biology.</title>
        <authorList>
            <person name="Wiegand S."/>
            <person name="Jogler M."/>
            <person name="Boedeker C."/>
            <person name="Pinto D."/>
            <person name="Vollmers J."/>
            <person name="Rivas-Marin E."/>
            <person name="Kohn T."/>
            <person name="Peeters S.H."/>
            <person name="Heuer A."/>
            <person name="Rast P."/>
            <person name="Oberbeckmann S."/>
            <person name="Bunk B."/>
            <person name="Jeske O."/>
            <person name="Meyerdierks A."/>
            <person name="Storesund J.E."/>
            <person name="Kallscheuer N."/>
            <person name="Luecker S."/>
            <person name="Lage O.M."/>
            <person name="Pohl T."/>
            <person name="Merkel B.J."/>
            <person name="Hornburger P."/>
            <person name="Mueller R.-W."/>
            <person name="Bruemmer F."/>
            <person name="Labrenz M."/>
            <person name="Spormann A.M."/>
            <person name="Op den Camp H."/>
            <person name="Overmann J."/>
            <person name="Amann R."/>
            <person name="Jetten M.S.M."/>
            <person name="Mascher T."/>
            <person name="Medema M.H."/>
            <person name="Devos D.P."/>
            <person name="Kaster A.-K."/>
            <person name="Ovreas L."/>
            <person name="Rohde M."/>
            <person name="Galperin M.Y."/>
            <person name="Jogler C."/>
        </authorList>
    </citation>
    <scope>NUCLEOTIDE SEQUENCE [LARGE SCALE GENOMIC DNA]</scope>
    <source>
        <strain evidence="3 4">Enr13</strain>
    </source>
</reference>
<dbReference type="Gene3D" id="1.50.10.20">
    <property type="match status" value="2"/>
</dbReference>
<evidence type="ECO:0008006" key="5">
    <source>
        <dbReference type="Google" id="ProtNLM"/>
    </source>
</evidence>
<evidence type="ECO:0000256" key="1">
    <source>
        <dbReference type="SAM" id="MobiDB-lite"/>
    </source>
</evidence>
<feature type="compositionally biased region" description="Pro residues" evidence="1">
    <location>
        <begin position="23"/>
        <end position="34"/>
    </location>
</feature>
<dbReference type="InterPro" id="IPR008930">
    <property type="entry name" value="Terpenoid_cyclase/PrenylTrfase"/>
</dbReference>
<accession>A0A518HS13</accession>
<dbReference type="KEGG" id="snep:Enr13x_35020"/>
<feature type="compositionally biased region" description="Basic and acidic residues" evidence="1">
    <location>
        <begin position="50"/>
        <end position="64"/>
    </location>
</feature>
<dbReference type="Proteomes" id="UP000319004">
    <property type="component" value="Chromosome"/>
</dbReference>
<evidence type="ECO:0000313" key="4">
    <source>
        <dbReference type="Proteomes" id="UP000319004"/>
    </source>
</evidence>
<protein>
    <recommendedName>
        <fullName evidence="5">Squalene cyclase C-terminal domain-containing protein</fullName>
    </recommendedName>
</protein>
<feature type="compositionally biased region" description="Polar residues" evidence="1">
    <location>
        <begin position="1"/>
        <end position="20"/>
    </location>
</feature>
<keyword evidence="2" id="KW-0812">Transmembrane</keyword>
<proteinExistence type="predicted"/>
<feature type="region of interest" description="Disordered" evidence="1">
    <location>
        <begin position="1"/>
        <end position="151"/>
    </location>
</feature>
<gene>
    <name evidence="3" type="ORF">Enr13x_35020</name>
</gene>
<dbReference type="EMBL" id="CP037423">
    <property type="protein sequence ID" value="QDV43645.1"/>
    <property type="molecule type" value="Genomic_DNA"/>
</dbReference>
<organism evidence="3 4">
    <name type="scientific">Stieleria neptunia</name>
    <dbReference type="NCBI Taxonomy" id="2527979"/>
    <lineage>
        <taxon>Bacteria</taxon>
        <taxon>Pseudomonadati</taxon>
        <taxon>Planctomycetota</taxon>
        <taxon>Planctomycetia</taxon>
        <taxon>Pirellulales</taxon>
        <taxon>Pirellulaceae</taxon>
        <taxon>Stieleria</taxon>
    </lineage>
</organism>
<name>A0A518HS13_9BACT</name>
<feature type="transmembrane region" description="Helical" evidence="2">
    <location>
        <begin position="196"/>
        <end position="214"/>
    </location>
</feature>
<keyword evidence="2" id="KW-1133">Transmembrane helix</keyword>
<sequence length="639" mass="69226">MSQSLFTSDSSSARTPQSIDMPSVPPVPPPPPRRGTPRERSPWAGADQSAEDRAAEDQAAEDRAASPLPGPLPGPPQSADMIDSDEETLGAEPPHGLSANKIPADKPPTQRGDVAAAGNGPSIPPPPPPRATLPPTRPITEVSQPRSGIGSAVTRWRGSLPEVTTAEDGNADADAAIAAADQDAPADDVTRSAPSWLLSLVIHLIVLLILALITSPTGNGFTNLVLDFGISNEPIEDALELDLSSPQTDDLIEAPEDALDDTLLETEIPEIFETVEPAEMEAIQPVLLGAEPIEISKPMFSGRTGAMRKALMAMYGGTDETANAVKLGLAWLKRQQHRSGYWSMLKPYSNGAVSENRPAATAMALIAFAGDGNTHLEGMYRAEVDKGLKYLVSQQDRGGYMAASARGNERTYAQAQATIALCELYGMTKDSWLRAYAQRAVDYALKAQASDGGWRYRPNEPGDTSVTGWYVMALQSALGAGLEVNPGNMSRIGQYLDSASVYYGAGYAYQPGRSDATPTMTAEGLLCRQYLGWERNDGRLQDGLNLLRTDAPFDINRQNVYYWYYATQAFHHVGGPLWTEWNNEMKVKLPALQIKDGNERGSWAPQGDRWSIGGRLYTTCLSIYCLEVYYRHLPLYDQN</sequence>
<dbReference type="AlphaFoldDB" id="A0A518HS13"/>
<feature type="compositionally biased region" description="Pro residues" evidence="1">
    <location>
        <begin position="122"/>
        <end position="137"/>
    </location>
</feature>
<keyword evidence="4" id="KW-1185">Reference proteome</keyword>
<evidence type="ECO:0000256" key="2">
    <source>
        <dbReference type="SAM" id="Phobius"/>
    </source>
</evidence>
<keyword evidence="2" id="KW-0472">Membrane</keyword>
<dbReference type="CDD" id="cd00688">
    <property type="entry name" value="ISOPREN_C2_like"/>
    <property type="match status" value="1"/>
</dbReference>